<dbReference type="Proteomes" id="UP000777438">
    <property type="component" value="Unassembled WGS sequence"/>
</dbReference>
<accession>A0A9P8W3U6</accession>
<sequence length="174" mass="17759">MRFQLVASAALAASVSAVSPRQPYKLSSMPVAGVSFPRRDAGGYSPRQGLCGEGSTCADACGDGYTICPSNNPWTQCYNPTVQQTCCPDGTGNSCEKGYYCTHDAKSQTWCCPDKMDLAQCAAAYNVTGGLEKTTGSGTNGTTSKPTPVPVSGASASAAGFGALMLFAAGLIAL</sequence>
<keyword evidence="1" id="KW-0732">Signal</keyword>
<proteinExistence type="predicted"/>
<protein>
    <submittedName>
        <fullName evidence="2">Uncharacterized protein</fullName>
    </submittedName>
</protein>
<organism evidence="2 3">
    <name type="scientific">Thelonectria olida</name>
    <dbReference type="NCBI Taxonomy" id="1576542"/>
    <lineage>
        <taxon>Eukaryota</taxon>
        <taxon>Fungi</taxon>
        <taxon>Dikarya</taxon>
        <taxon>Ascomycota</taxon>
        <taxon>Pezizomycotina</taxon>
        <taxon>Sordariomycetes</taxon>
        <taxon>Hypocreomycetidae</taxon>
        <taxon>Hypocreales</taxon>
        <taxon>Nectriaceae</taxon>
        <taxon>Thelonectria</taxon>
    </lineage>
</organism>
<comment type="caution">
    <text evidence="2">The sequence shown here is derived from an EMBL/GenBank/DDBJ whole genome shotgun (WGS) entry which is preliminary data.</text>
</comment>
<dbReference type="AlphaFoldDB" id="A0A9P8W3U6"/>
<gene>
    <name evidence="2" type="ORF">B0T10DRAFT_571569</name>
</gene>
<reference evidence="2 3" key="1">
    <citation type="journal article" date="2021" name="Nat. Commun.">
        <title>Genetic determinants of endophytism in the Arabidopsis root mycobiome.</title>
        <authorList>
            <person name="Mesny F."/>
            <person name="Miyauchi S."/>
            <person name="Thiergart T."/>
            <person name="Pickel B."/>
            <person name="Atanasova L."/>
            <person name="Karlsson M."/>
            <person name="Huettel B."/>
            <person name="Barry K.W."/>
            <person name="Haridas S."/>
            <person name="Chen C."/>
            <person name="Bauer D."/>
            <person name="Andreopoulos W."/>
            <person name="Pangilinan J."/>
            <person name="LaButti K."/>
            <person name="Riley R."/>
            <person name="Lipzen A."/>
            <person name="Clum A."/>
            <person name="Drula E."/>
            <person name="Henrissat B."/>
            <person name="Kohler A."/>
            <person name="Grigoriev I.V."/>
            <person name="Martin F.M."/>
            <person name="Hacquard S."/>
        </authorList>
    </citation>
    <scope>NUCLEOTIDE SEQUENCE [LARGE SCALE GENOMIC DNA]</scope>
    <source>
        <strain evidence="2 3">MPI-CAGE-CH-0241</strain>
    </source>
</reference>
<feature type="signal peptide" evidence="1">
    <location>
        <begin position="1"/>
        <end position="17"/>
    </location>
</feature>
<evidence type="ECO:0000313" key="2">
    <source>
        <dbReference type="EMBL" id="KAH6889605.1"/>
    </source>
</evidence>
<feature type="chain" id="PRO_5040404246" evidence="1">
    <location>
        <begin position="18"/>
        <end position="174"/>
    </location>
</feature>
<evidence type="ECO:0000313" key="3">
    <source>
        <dbReference type="Proteomes" id="UP000777438"/>
    </source>
</evidence>
<dbReference type="EMBL" id="JAGPYM010000010">
    <property type="protein sequence ID" value="KAH6889605.1"/>
    <property type="molecule type" value="Genomic_DNA"/>
</dbReference>
<name>A0A9P8W3U6_9HYPO</name>
<keyword evidence="3" id="KW-1185">Reference proteome</keyword>
<evidence type="ECO:0000256" key="1">
    <source>
        <dbReference type="SAM" id="SignalP"/>
    </source>
</evidence>
<dbReference type="OrthoDB" id="5409186at2759"/>